<feature type="domain" description="GGDEF" evidence="3">
    <location>
        <begin position="229"/>
        <end position="361"/>
    </location>
</feature>
<dbReference type="Gene3D" id="3.30.450.40">
    <property type="match status" value="1"/>
</dbReference>
<name>A0A7C2TMY6_9BACT</name>
<dbReference type="InterPro" id="IPR043128">
    <property type="entry name" value="Rev_trsase/Diguanyl_cyclase"/>
</dbReference>
<dbReference type="Pfam" id="PF00990">
    <property type="entry name" value="GGDEF"/>
    <property type="match status" value="1"/>
</dbReference>
<dbReference type="InterPro" id="IPR029787">
    <property type="entry name" value="Nucleotide_cyclase"/>
</dbReference>
<accession>A0A7C2TMY6</accession>
<reference evidence="4" key="1">
    <citation type="journal article" date="2020" name="mSystems">
        <title>Genome- and Community-Level Interaction Insights into Carbon Utilization and Element Cycling Functions of Hydrothermarchaeota in Hydrothermal Sediment.</title>
        <authorList>
            <person name="Zhou Z."/>
            <person name="Liu Y."/>
            <person name="Xu W."/>
            <person name="Pan J."/>
            <person name="Luo Z.H."/>
            <person name="Li M."/>
        </authorList>
    </citation>
    <scope>NUCLEOTIDE SEQUENCE [LARGE SCALE GENOMIC DNA]</scope>
    <source>
        <strain evidence="4">SpSt-1224</strain>
    </source>
</reference>
<dbReference type="Gene3D" id="3.30.70.270">
    <property type="match status" value="1"/>
</dbReference>
<dbReference type="CDD" id="cd01949">
    <property type="entry name" value="GGDEF"/>
    <property type="match status" value="1"/>
</dbReference>
<dbReference type="GO" id="GO:1902201">
    <property type="term" value="P:negative regulation of bacterial-type flagellum-dependent cell motility"/>
    <property type="evidence" value="ECO:0007669"/>
    <property type="project" value="TreeGrafter"/>
</dbReference>
<proteinExistence type="predicted"/>
<dbReference type="Proteomes" id="UP000885986">
    <property type="component" value="Unassembled WGS sequence"/>
</dbReference>
<dbReference type="SMART" id="SM00267">
    <property type="entry name" value="GGDEF"/>
    <property type="match status" value="1"/>
</dbReference>
<dbReference type="GO" id="GO:0052621">
    <property type="term" value="F:diguanylate cyclase activity"/>
    <property type="evidence" value="ECO:0007669"/>
    <property type="project" value="UniProtKB-EC"/>
</dbReference>
<dbReference type="InterPro" id="IPR029016">
    <property type="entry name" value="GAF-like_dom_sf"/>
</dbReference>
<dbReference type="InterPro" id="IPR050469">
    <property type="entry name" value="Diguanylate_Cyclase"/>
</dbReference>
<dbReference type="FunFam" id="3.30.70.270:FF:000001">
    <property type="entry name" value="Diguanylate cyclase domain protein"/>
    <property type="match status" value="1"/>
</dbReference>
<evidence type="ECO:0000259" key="3">
    <source>
        <dbReference type="PROSITE" id="PS50887"/>
    </source>
</evidence>
<dbReference type="SMART" id="SM00065">
    <property type="entry name" value="GAF"/>
    <property type="match status" value="1"/>
</dbReference>
<dbReference type="PANTHER" id="PTHR45138:SF9">
    <property type="entry name" value="DIGUANYLATE CYCLASE DGCM-RELATED"/>
    <property type="match status" value="1"/>
</dbReference>
<gene>
    <name evidence="4" type="ORF">ENN98_08610</name>
</gene>
<evidence type="ECO:0000256" key="1">
    <source>
        <dbReference type="ARBA" id="ARBA00012528"/>
    </source>
</evidence>
<comment type="catalytic activity">
    <reaction evidence="2">
        <text>2 GTP = 3',3'-c-di-GMP + 2 diphosphate</text>
        <dbReference type="Rhea" id="RHEA:24898"/>
        <dbReference type="ChEBI" id="CHEBI:33019"/>
        <dbReference type="ChEBI" id="CHEBI:37565"/>
        <dbReference type="ChEBI" id="CHEBI:58805"/>
        <dbReference type="EC" id="2.7.7.65"/>
    </reaction>
</comment>
<dbReference type="GO" id="GO:0043709">
    <property type="term" value="P:cell adhesion involved in single-species biofilm formation"/>
    <property type="evidence" value="ECO:0007669"/>
    <property type="project" value="TreeGrafter"/>
</dbReference>
<dbReference type="NCBIfam" id="TIGR00254">
    <property type="entry name" value="GGDEF"/>
    <property type="match status" value="1"/>
</dbReference>
<dbReference type="SUPFAM" id="SSF55073">
    <property type="entry name" value="Nucleotide cyclase"/>
    <property type="match status" value="1"/>
</dbReference>
<dbReference type="InterPro" id="IPR003018">
    <property type="entry name" value="GAF"/>
</dbReference>
<sequence>MTTEKMPTWTISALQSLPDLRSENEFLKERLFELYLLYSTSRVCCQSLRTDKLLENFFDLLRNTMQVEEFCLMLQNPEKGCFQIWAGSDGVMEKAGAYTFRVGEGLAGLVAESGEAILSQDVSRETCFSDYNGMLPDIGAFLSVPLVARDNQVFGVLNIHKSRPQSFRAYDREFYGAVADNLAMAMERARLYEKARQEAMHDDLTGIYNRRYLNDYGVRELRKAKRSRMPLSLLLIDLDNFKAVNDTWGHVYGDEILVKMAALLTENVRQCDVVSRYGGDEFVILLPSTPKDAACRLAENLRRAVERQLLLDREPGPEVSVSVTVGAAAFPEDADDFLGLVKEADSRLYRGKSGGRNQVIC</sequence>
<dbReference type="PANTHER" id="PTHR45138">
    <property type="entry name" value="REGULATORY COMPONENTS OF SENSORY TRANSDUCTION SYSTEM"/>
    <property type="match status" value="1"/>
</dbReference>
<dbReference type="SUPFAM" id="SSF55781">
    <property type="entry name" value="GAF domain-like"/>
    <property type="match status" value="1"/>
</dbReference>
<comment type="caution">
    <text evidence="4">The sequence shown here is derived from an EMBL/GenBank/DDBJ whole genome shotgun (WGS) entry which is preliminary data.</text>
</comment>
<dbReference type="PROSITE" id="PS50887">
    <property type="entry name" value="GGDEF"/>
    <property type="match status" value="1"/>
</dbReference>
<organism evidence="4">
    <name type="scientific">Desulfurivibrio alkaliphilus</name>
    <dbReference type="NCBI Taxonomy" id="427923"/>
    <lineage>
        <taxon>Bacteria</taxon>
        <taxon>Pseudomonadati</taxon>
        <taxon>Thermodesulfobacteriota</taxon>
        <taxon>Desulfobulbia</taxon>
        <taxon>Desulfobulbales</taxon>
        <taxon>Desulfobulbaceae</taxon>
        <taxon>Desulfurivibrio</taxon>
    </lineage>
</organism>
<dbReference type="AlphaFoldDB" id="A0A7C2TMY6"/>
<dbReference type="Pfam" id="PF13185">
    <property type="entry name" value="GAF_2"/>
    <property type="match status" value="1"/>
</dbReference>
<evidence type="ECO:0000313" key="4">
    <source>
        <dbReference type="EMBL" id="HET98722.1"/>
    </source>
</evidence>
<dbReference type="InterPro" id="IPR000160">
    <property type="entry name" value="GGDEF_dom"/>
</dbReference>
<dbReference type="EC" id="2.7.7.65" evidence="1"/>
<dbReference type="GO" id="GO:0005886">
    <property type="term" value="C:plasma membrane"/>
    <property type="evidence" value="ECO:0007669"/>
    <property type="project" value="TreeGrafter"/>
</dbReference>
<protein>
    <recommendedName>
        <fullName evidence="1">diguanylate cyclase</fullName>
        <ecNumber evidence="1">2.7.7.65</ecNumber>
    </recommendedName>
</protein>
<evidence type="ECO:0000256" key="2">
    <source>
        <dbReference type="ARBA" id="ARBA00034247"/>
    </source>
</evidence>
<dbReference type="EMBL" id="DSDS01000193">
    <property type="protein sequence ID" value="HET98722.1"/>
    <property type="molecule type" value="Genomic_DNA"/>
</dbReference>